<name>A0A0F9B328_9ZZZZ</name>
<proteinExistence type="predicted"/>
<reference evidence="2" key="1">
    <citation type="journal article" date="2015" name="Nature">
        <title>Complex archaea that bridge the gap between prokaryotes and eukaryotes.</title>
        <authorList>
            <person name="Spang A."/>
            <person name="Saw J.H."/>
            <person name="Jorgensen S.L."/>
            <person name="Zaremba-Niedzwiedzka K."/>
            <person name="Martijn J."/>
            <person name="Lind A.E."/>
            <person name="van Eijk R."/>
            <person name="Schleper C."/>
            <person name="Guy L."/>
            <person name="Ettema T.J."/>
        </authorList>
    </citation>
    <scope>NUCLEOTIDE SEQUENCE</scope>
</reference>
<accession>A0A0F9B328</accession>
<protein>
    <submittedName>
        <fullName evidence="2">Uncharacterized protein</fullName>
    </submittedName>
</protein>
<feature type="compositionally biased region" description="Pro residues" evidence="1">
    <location>
        <begin position="220"/>
        <end position="236"/>
    </location>
</feature>
<organism evidence="2">
    <name type="scientific">marine sediment metagenome</name>
    <dbReference type="NCBI Taxonomy" id="412755"/>
    <lineage>
        <taxon>unclassified sequences</taxon>
        <taxon>metagenomes</taxon>
        <taxon>ecological metagenomes</taxon>
    </lineage>
</organism>
<feature type="compositionally biased region" description="Low complexity" evidence="1">
    <location>
        <begin position="175"/>
        <end position="210"/>
    </location>
</feature>
<evidence type="ECO:0000256" key="1">
    <source>
        <dbReference type="SAM" id="MobiDB-lite"/>
    </source>
</evidence>
<gene>
    <name evidence="2" type="ORF">LCGC14_2777440</name>
</gene>
<dbReference type="AlphaFoldDB" id="A0A0F9B328"/>
<feature type="region of interest" description="Disordered" evidence="1">
    <location>
        <begin position="163"/>
        <end position="244"/>
    </location>
</feature>
<comment type="caution">
    <text evidence="2">The sequence shown here is derived from an EMBL/GenBank/DDBJ whole genome shotgun (WGS) entry which is preliminary data.</text>
</comment>
<evidence type="ECO:0000313" key="2">
    <source>
        <dbReference type="EMBL" id="KKK85024.1"/>
    </source>
</evidence>
<sequence>MKRHLVLLAAMAVTSAAAVRADADWIFQRSTFSHDRTTGKRVDQYAAKKVSYARNDPTYLESGYRHKRTVLRGADGSVDRLHVVQTWGAGEAIRPYGEWQRPYRAGATPYGPWGNPQGPWTTPFESWSNPYGQWNRFPYSPYGYGSGSGSGYGGSGYGGPGYGPGIVHPYPQRAPHGSSQGSRQGSQQGSSHGSSRGSPHGSSHGSSQGVPHGGQHGSPGPAPHGPAPHGPAPQPAPGHGGMHP</sequence>
<dbReference type="EMBL" id="LAZR01051498">
    <property type="protein sequence ID" value="KKK85024.1"/>
    <property type="molecule type" value="Genomic_DNA"/>
</dbReference>